<protein>
    <submittedName>
        <fullName evidence="3">Paraneoplastic antigen-like protein 8A</fullName>
    </submittedName>
</protein>
<feature type="compositionally biased region" description="Basic residues" evidence="1">
    <location>
        <begin position="121"/>
        <end position="139"/>
    </location>
</feature>
<sequence length="379" mass="41224">MEILGSAQPEDPRAAVREPLNHPTLSQNQHQPPENWAEALGVLLGAVVQIIFYMDAEIRSREEARAQEASEFEEMAAWGFTGGRKIKKEPGLAAEVGSTLKTENPNNWNAAEDQHDPPKPLVRKAGAKTRSRRKKQKKNSKQEAVPWKKPKGNDSSSTADLEEPETGDAESMAVSESIKGSKKPCMKQEEFALKKPGAKCAWKGPRDPSQDVQAEAESPEGASESDQDGGHQSPPKKKAMAWVSTKNPAPMRKKKKVSLGPVSYVLVDSEDARKKPVMPKKGPGSRKEASVQKVPRGQQPAEPAASTSKGPKAKPEGSPRRATNGENDNRSDWAHASKWEVDDTPVEEGKSPDTPPPRSPLRLMLGTSGGQEAAEQTHR</sequence>
<feature type="region of interest" description="Disordered" evidence="1">
    <location>
        <begin position="76"/>
        <end position="379"/>
    </location>
</feature>
<feature type="compositionally biased region" description="Polar residues" evidence="1">
    <location>
        <begin position="99"/>
        <end position="109"/>
    </location>
</feature>
<feature type="compositionally biased region" description="Basic and acidic residues" evidence="1">
    <location>
        <begin position="327"/>
        <end position="351"/>
    </location>
</feature>
<feature type="compositionally biased region" description="Basic and acidic residues" evidence="1">
    <location>
        <begin position="10"/>
        <end position="20"/>
    </location>
</feature>
<feature type="region of interest" description="Disordered" evidence="1">
    <location>
        <begin position="1"/>
        <end position="32"/>
    </location>
</feature>
<evidence type="ECO:0000313" key="3">
    <source>
        <dbReference type="EMBL" id="KAK2088746.1"/>
    </source>
</evidence>
<accession>A0ABQ9TVV8</accession>
<dbReference type="Proteomes" id="UP001266305">
    <property type="component" value="Unassembled WGS sequence"/>
</dbReference>
<evidence type="ECO:0000259" key="2">
    <source>
        <dbReference type="Pfam" id="PF20847"/>
    </source>
</evidence>
<feature type="compositionally biased region" description="Polar residues" evidence="1">
    <location>
        <begin position="23"/>
        <end position="32"/>
    </location>
</feature>
<evidence type="ECO:0000256" key="1">
    <source>
        <dbReference type="SAM" id="MobiDB-lite"/>
    </source>
</evidence>
<keyword evidence="4" id="KW-1185">Reference proteome</keyword>
<name>A0ABQ9TVV8_SAGOE</name>
<comment type="caution">
    <text evidence="3">The sequence shown here is derived from an EMBL/GenBank/DDBJ whole genome shotgun (WGS) entry which is preliminary data.</text>
</comment>
<dbReference type="Pfam" id="PF20847">
    <property type="entry name" value="PNM8A"/>
    <property type="match status" value="1"/>
</dbReference>
<feature type="compositionally biased region" description="Low complexity" evidence="1">
    <location>
        <begin position="215"/>
        <end position="224"/>
    </location>
</feature>
<evidence type="ECO:0000313" key="4">
    <source>
        <dbReference type="Proteomes" id="UP001266305"/>
    </source>
</evidence>
<reference evidence="3 4" key="1">
    <citation type="submission" date="2023-05" db="EMBL/GenBank/DDBJ databases">
        <title>B98-5 Cell Line De Novo Hybrid Assembly: An Optical Mapping Approach.</title>
        <authorList>
            <person name="Kananen K."/>
            <person name="Auerbach J.A."/>
            <person name="Kautto E."/>
            <person name="Blachly J.S."/>
        </authorList>
    </citation>
    <scope>NUCLEOTIDE SEQUENCE [LARGE SCALE GENOMIC DNA]</scope>
    <source>
        <strain evidence="3">B95-8</strain>
        <tissue evidence="3">Cell line</tissue>
    </source>
</reference>
<dbReference type="EMBL" id="JASSZA010000019">
    <property type="protein sequence ID" value="KAK2088746.1"/>
    <property type="molecule type" value="Genomic_DNA"/>
</dbReference>
<proteinExistence type="predicted"/>
<feature type="domain" description="Paraneoplastic antigen-like protein 8A C-terminal" evidence="2">
    <location>
        <begin position="32"/>
        <end position="254"/>
    </location>
</feature>
<organism evidence="3 4">
    <name type="scientific">Saguinus oedipus</name>
    <name type="common">Cotton-top tamarin</name>
    <name type="synonym">Oedipomidas oedipus</name>
    <dbReference type="NCBI Taxonomy" id="9490"/>
    <lineage>
        <taxon>Eukaryota</taxon>
        <taxon>Metazoa</taxon>
        <taxon>Chordata</taxon>
        <taxon>Craniata</taxon>
        <taxon>Vertebrata</taxon>
        <taxon>Euteleostomi</taxon>
        <taxon>Mammalia</taxon>
        <taxon>Eutheria</taxon>
        <taxon>Euarchontoglires</taxon>
        <taxon>Primates</taxon>
        <taxon>Haplorrhini</taxon>
        <taxon>Platyrrhini</taxon>
        <taxon>Cebidae</taxon>
        <taxon>Callitrichinae</taxon>
        <taxon>Saguinus</taxon>
    </lineage>
</organism>
<gene>
    <name evidence="3" type="primary">PNMA8A</name>
    <name evidence="3" type="ORF">P7K49_034653</name>
</gene>
<dbReference type="InterPro" id="IPR049131">
    <property type="entry name" value="PNM8A_C"/>
</dbReference>